<dbReference type="GeneID" id="125513720"/>
<evidence type="ECO:0000313" key="1">
    <source>
        <dbReference type="EnsemblPlants" id="TuG1812G0600002152.01.T01"/>
    </source>
</evidence>
<name>A0A8R7UVB5_TRIUA</name>
<dbReference type="RefSeq" id="XP_048534848.1">
    <property type="nucleotide sequence ID" value="XM_048678891.1"/>
</dbReference>
<dbReference type="Gramene" id="TuG1812G0600002152.01.T01">
    <property type="protein sequence ID" value="TuG1812G0600002152.01.T01"/>
    <property type="gene ID" value="TuG1812G0600002152.01"/>
</dbReference>
<keyword evidence="2" id="KW-1185">Reference proteome</keyword>
<evidence type="ECO:0000313" key="2">
    <source>
        <dbReference type="Proteomes" id="UP000015106"/>
    </source>
</evidence>
<proteinExistence type="predicted"/>
<dbReference type="Proteomes" id="UP000015106">
    <property type="component" value="Chromosome 6"/>
</dbReference>
<reference evidence="2" key="1">
    <citation type="journal article" date="2013" name="Nature">
        <title>Draft genome of the wheat A-genome progenitor Triticum urartu.</title>
        <authorList>
            <person name="Ling H.Q."/>
            <person name="Zhao S."/>
            <person name="Liu D."/>
            <person name="Wang J."/>
            <person name="Sun H."/>
            <person name="Zhang C."/>
            <person name="Fan H."/>
            <person name="Li D."/>
            <person name="Dong L."/>
            <person name="Tao Y."/>
            <person name="Gao C."/>
            <person name="Wu H."/>
            <person name="Li Y."/>
            <person name="Cui Y."/>
            <person name="Guo X."/>
            <person name="Zheng S."/>
            <person name="Wang B."/>
            <person name="Yu K."/>
            <person name="Liang Q."/>
            <person name="Yang W."/>
            <person name="Lou X."/>
            <person name="Chen J."/>
            <person name="Feng M."/>
            <person name="Jian J."/>
            <person name="Zhang X."/>
            <person name="Luo G."/>
            <person name="Jiang Y."/>
            <person name="Liu J."/>
            <person name="Wang Z."/>
            <person name="Sha Y."/>
            <person name="Zhang B."/>
            <person name="Wu H."/>
            <person name="Tang D."/>
            <person name="Shen Q."/>
            <person name="Xue P."/>
            <person name="Zou S."/>
            <person name="Wang X."/>
            <person name="Liu X."/>
            <person name="Wang F."/>
            <person name="Yang Y."/>
            <person name="An X."/>
            <person name="Dong Z."/>
            <person name="Zhang K."/>
            <person name="Zhang X."/>
            <person name="Luo M.C."/>
            <person name="Dvorak J."/>
            <person name="Tong Y."/>
            <person name="Wang J."/>
            <person name="Yang H."/>
            <person name="Li Z."/>
            <person name="Wang D."/>
            <person name="Zhang A."/>
            <person name="Wang J."/>
        </authorList>
    </citation>
    <scope>NUCLEOTIDE SEQUENCE</scope>
    <source>
        <strain evidence="2">cv. G1812</strain>
    </source>
</reference>
<protein>
    <submittedName>
        <fullName evidence="1">Uncharacterized protein</fullName>
    </submittedName>
</protein>
<gene>
    <name evidence="1" type="primary">LOC125513720</name>
</gene>
<dbReference type="EnsemblPlants" id="TuG1812G0600002152.01.T01">
    <property type="protein sequence ID" value="TuG1812G0600002152.01.T01"/>
    <property type="gene ID" value="TuG1812G0600002152.01"/>
</dbReference>
<accession>A0A8R7UVB5</accession>
<dbReference type="PANTHER" id="PTHR36071:SF1">
    <property type="entry name" value="DNA DOUBLE-STRAND BREAK REPAIR PROTEIN"/>
    <property type="match status" value="1"/>
</dbReference>
<reference evidence="1" key="2">
    <citation type="submission" date="2018-03" db="EMBL/GenBank/DDBJ databases">
        <title>The Triticum urartu genome reveals the dynamic nature of wheat genome evolution.</title>
        <authorList>
            <person name="Ling H."/>
            <person name="Ma B."/>
            <person name="Shi X."/>
            <person name="Liu H."/>
            <person name="Dong L."/>
            <person name="Sun H."/>
            <person name="Cao Y."/>
            <person name="Gao Q."/>
            <person name="Zheng S."/>
            <person name="Li Y."/>
            <person name="Yu Y."/>
            <person name="Du H."/>
            <person name="Qi M."/>
            <person name="Li Y."/>
            <person name="Yu H."/>
            <person name="Cui Y."/>
            <person name="Wang N."/>
            <person name="Chen C."/>
            <person name="Wu H."/>
            <person name="Zhao Y."/>
            <person name="Zhang J."/>
            <person name="Li Y."/>
            <person name="Zhou W."/>
            <person name="Zhang B."/>
            <person name="Hu W."/>
            <person name="Eijk M."/>
            <person name="Tang J."/>
            <person name="Witsenboer H."/>
            <person name="Zhao S."/>
            <person name="Li Z."/>
            <person name="Zhang A."/>
            <person name="Wang D."/>
            <person name="Liang C."/>
        </authorList>
    </citation>
    <scope>NUCLEOTIDE SEQUENCE [LARGE SCALE GENOMIC DNA]</scope>
    <source>
        <strain evidence="1">cv. G1812</strain>
    </source>
</reference>
<sequence length="623" mass="70645">MDFSVEDGKRLWSLVWKQVVLVDKKRRWLESMTPKSDGCNIRLKRPKFLADAFLAESDIRSDEVSCEKVTANVAKSYGLQRGGHNHHLVQDGLRLLNLPRGEDGSLSPESLNIMHSTINKLSNGALQSVAKIISRTNCSFNKTRPLLREIVTYHLPCYLAKLDHEDVIMFELSEILRNPGSYQSDSLSLVTPVSPLLLSSINQALDRLDGIPDQALVAVNRKLIGKTCMPKFWHVPRSSSRGHLIEIVRKRCKMIIARIEEGYMPKRLAKAMSVVNLYWKQKLRSMDISQLEYFPFSKETVSLQNDILNALWLLPKLQHDDLKLLRPILDPDPKFRKMQFRVSLRKYLLECLFESDEGDLPDEAHQAIAFINRISQCESACLTERRKNAEVDSVLNVSSQLRALAYYDTDDCSDADKLMSLGSVNCTGDNDFVLPETNYFHYKFEQHMDEPCSSNSTPKVVDMDECCSAESTRAAHHVQEAEHLGSKLEEVFRKPCEGTENSGATPHYRDNLALEEAVDTNHLKTPVHSKDLSEICDETSTAAYMLIGQILDKWLLVENGEVEELTRHYLGGGLVSEGPQDTRELLNVTDNKNLKGDILVHAVERILPNLPRSCIDQVKRLMT</sequence>
<organism evidence="1 2">
    <name type="scientific">Triticum urartu</name>
    <name type="common">Red wild einkorn</name>
    <name type="synonym">Crithodium urartu</name>
    <dbReference type="NCBI Taxonomy" id="4572"/>
    <lineage>
        <taxon>Eukaryota</taxon>
        <taxon>Viridiplantae</taxon>
        <taxon>Streptophyta</taxon>
        <taxon>Embryophyta</taxon>
        <taxon>Tracheophyta</taxon>
        <taxon>Spermatophyta</taxon>
        <taxon>Magnoliopsida</taxon>
        <taxon>Liliopsida</taxon>
        <taxon>Poales</taxon>
        <taxon>Poaceae</taxon>
        <taxon>BOP clade</taxon>
        <taxon>Pooideae</taxon>
        <taxon>Triticodae</taxon>
        <taxon>Triticeae</taxon>
        <taxon>Triticinae</taxon>
        <taxon>Triticum</taxon>
    </lineage>
</organism>
<reference evidence="1" key="3">
    <citation type="submission" date="2022-06" db="UniProtKB">
        <authorList>
            <consortium name="EnsemblPlants"/>
        </authorList>
    </citation>
    <scope>IDENTIFICATION</scope>
</reference>
<dbReference type="RefSeq" id="XP_048534849.1">
    <property type="nucleotide sequence ID" value="XM_048678892.1"/>
</dbReference>
<dbReference type="PANTHER" id="PTHR36071">
    <property type="entry name" value="DNA DOUBLE-STRAND BREAK REPAIR PROTEIN"/>
    <property type="match status" value="1"/>
</dbReference>
<dbReference type="AlphaFoldDB" id="A0A8R7UVB5"/>